<feature type="signal peptide" evidence="1">
    <location>
        <begin position="1"/>
        <end position="18"/>
    </location>
</feature>
<organism evidence="3 4">
    <name type="scientific">Chitinophaga qingshengii</name>
    <dbReference type="NCBI Taxonomy" id="1569794"/>
    <lineage>
        <taxon>Bacteria</taxon>
        <taxon>Pseudomonadati</taxon>
        <taxon>Bacteroidota</taxon>
        <taxon>Chitinophagia</taxon>
        <taxon>Chitinophagales</taxon>
        <taxon>Chitinophagaceae</taxon>
        <taxon>Chitinophaga</taxon>
    </lineage>
</organism>
<dbReference type="InterPro" id="IPR005151">
    <property type="entry name" value="Tail-specific_protease"/>
</dbReference>
<evidence type="ECO:0000313" key="4">
    <source>
        <dbReference type="Proteomes" id="UP000659124"/>
    </source>
</evidence>
<proteinExistence type="predicted"/>
<dbReference type="Proteomes" id="UP000659124">
    <property type="component" value="Unassembled WGS sequence"/>
</dbReference>
<feature type="chain" id="PRO_5046697303" description="Tail specific protease domain-containing protein" evidence="1">
    <location>
        <begin position="19"/>
        <end position="496"/>
    </location>
</feature>
<dbReference type="RefSeq" id="WP_188090415.1">
    <property type="nucleotide sequence ID" value="NZ_JACVFC010000003.1"/>
</dbReference>
<evidence type="ECO:0000313" key="3">
    <source>
        <dbReference type="EMBL" id="MBC9933304.1"/>
    </source>
</evidence>
<dbReference type="Gene3D" id="3.90.226.10">
    <property type="entry name" value="2-enoyl-CoA Hydratase, Chain A, domain 1"/>
    <property type="match status" value="1"/>
</dbReference>
<reference evidence="3 4" key="1">
    <citation type="submission" date="2020-09" db="EMBL/GenBank/DDBJ databases">
        <title>Genome sequences of type strains of Chitinophaga qingshengii and Chitinophaga varians.</title>
        <authorList>
            <person name="Kittiwongwattana C."/>
        </authorList>
    </citation>
    <scope>NUCLEOTIDE SEQUENCE [LARGE SCALE GENOMIC DNA]</scope>
    <source>
        <strain evidence="3 4">JCM 30026</strain>
    </source>
</reference>
<sequence length="496" mass="55962">MPRFFIILLLCLTGHAMAQQPIFSRQQLQQDLNYLDTALRELHPGLFRYQSPAQFDSAVQATHMAIRDQMPLRDAYASFSSLVAGIRCAHTVLVPRSNWADTLRTAKFYLPFQVFFIRGDAYLVVNRSSNQDVHPGDRLLSINDRPITAIRDEIFRHLFSDGYIETLKYRQIHDQLFSYFYNCFIEQADSFRVTYQNAGGETKTITVPALDMTEMNRNVFANPVNQFFLQEARKQKPHSHELSLDKEKKIATIYLWQFFGGKNGAQARAAMNRFMDESLAKISRSGITDLIVDLRYNGGGYDNQGQALLSYFIDQPVLYYRSMRTVTNSSPLLAHSSLSPDDLKQVRDSLVPLPDGTYRVPVSVNPTLDSVRPAAQRFKGNVYFLVNGATGSTTAEFTAVAHHLRVGTFIGDETGGNYTGGNGGEFVGLLLPNTRMHVTIPVVRYENAVDHPAQEGRGTIPDYPDNYTITEAVSNRDTARELAYRLIAEKRAKGQQ</sequence>
<keyword evidence="1" id="KW-0732">Signal</keyword>
<dbReference type="Pfam" id="PF03572">
    <property type="entry name" value="Peptidase_S41"/>
    <property type="match status" value="1"/>
</dbReference>
<evidence type="ECO:0000259" key="2">
    <source>
        <dbReference type="Pfam" id="PF03572"/>
    </source>
</evidence>
<dbReference type="PANTHER" id="PTHR32060:SF22">
    <property type="entry name" value="CARBOXYL-TERMINAL-PROCESSING PEPTIDASE 3, CHLOROPLASTIC"/>
    <property type="match status" value="1"/>
</dbReference>
<evidence type="ECO:0000256" key="1">
    <source>
        <dbReference type="SAM" id="SignalP"/>
    </source>
</evidence>
<keyword evidence="4" id="KW-1185">Reference proteome</keyword>
<dbReference type="PANTHER" id="PTHR32060">
    <property type="entry name" value="TAIL-SPECIFIC PROTEASE"/>
    <property type="match status" value="1"/>
</dbReference>
<protein>
    <recommendedName>
        <fullName evidence="2">Tail specific protease domain-containing protein</fullName>
    </recommendedName>
</protein>
<name>A0ABR7TS38_9BACT</name>
<accession>A0ABR7TS38</accession>
<feature type="domain" description="Tail specific protease" evidence="2">
    <location>
        <begin position="250"/>
        <end position="463"/>
    </location>
</feature>
<dbReference type="EMBL" id="JACVFC010000003">
    <property type="protein sequence ID" value="MBC9933304.1"/>
    <property type="molecule type" value="Genomic_DNA"/>
</dbReference>
<comment type="caution">
    <text evidence="3">The sequence shown here is derived from an EMBL/GenBank/DDBJ whole genome shotgun (WGS) entry which is preliminary data.</text>
</comment>
<dbReference type="InterPro" id="IPR029045">
    <property type="entry name" value="ClpP/crotonase-like_dom_sf"/>
</dbReference>
<gene>
    <name evidence="3" type="ORF">ICL07_23135</name>
</gene>
<dbReference type="SUPFAM" id="SSF52096">
    <property type="entry name" value="ClpP/crotonase"/>
    <property type="match status" value="1"/>
</dbReference>